<dbReference type="GO" id="GO:0046353">
    <property type="term" value="F:aminoglycoside 3-N-acetyltransferase activity"/>
    <property type="evidence" value="ECO:0007669"/>
    <property type="project" value="UniProtKB-EC"/>
</dbReference>
<evidence type="ECO:0000256" key="3">
    <source>
        <dbReference type="ARBA" id="ARBA00022679"/>
    </source>
</evidence>
<evidence type="ECO:0000313" key="6">
    <source>
        <dbReference type="EMBL" id="NFV81162.1"/>
    </source>
</evidence>
<dbReference type="RefSeq" id="WP_163680780.1">
    <property type="nucleotide sequence ID" value="NZ_JAAIYP010000039.1"/>
</dbReference>
<keyword evidence="7" id="KW-1185">Reference proteome</keyword>
<evidence type="ECO:0000256" key="5">
    <source>
        <dbReference type="RuleBase" id="RU365031"/>
    </source>
</evidence>
<dbReference type="EMBL" id="JAAIYP010000039">
    <property type="protein sequence ID" value="NFV81162.1"/>
    <property type="molecule type" value="Genomic_DNA"/>
</dbReference>
<name>A0A7C9QV02_9PROT</name>
<dbReference type="SUPFAM" id="SSF110710">
    <property type="entry name" value="TTHA0583/YokD-like"/>
    <property type="match status" value="1"/>
</dbReference>
<evidence type="ECO:0000313" key="7">
    <source>
        <dbReference type="Proteomes" id="UP000480684"/>
    </source>
</evidence>
<dbReference type="Pfam" id="PF02522">
    <property type="entry name" value="Antibiotic_NAT"/>
    <property type="match status" value="1"/>
</dbReference>
<sequence>MPIPALSRAGLDEHLDALGLRHGHHVTVHSRLLALGMVDGGAATVMATLRDAVGPEGTIVVPAYCWQHAPDFVFDPRSTPPEKVGTLSTHAWEMGGWSRSPCPIHSHLGFGAKAPLLAAVSGLDSTGPDSDFALFHREGFHLLTLGLSLGPGATYLHHVEDCAAVPYRQPLLLSRQRRRPDGAVEPIQMRYYGAASPSCGGPGRWRENFDAVEPHLETHGALTRVPCALTGYSTYCAIADLHDQTMALLAQDPYALVLPPDETEA</sequence>
<evidence type="ECO:0000256" key="2">
    <source>
        <dbReference type="ARBA" id="ARBA00012882"/>
    </source>
</evidence>
<organism evidence="6 7">
    <name type="scientific">Magnetospirillum aberrantis SpK</name>
    <dbReference type="NCBI Taxonomy" id="908842"/>
    <lineage>
        <taxon>Bacteria</taxon>
        <taxon>Pseudomonadati</taxon>
        <taxon>Pseudomonadota</taxon>
        <taxon>Alphaproteobacteria</taxon>
        <taxon>Rhodospirillales</taxon>
        <taxon>Rhodospirillaceae</taxon>
        <taxon>Magnetospirillum</taxon>
    </lineage>
</organism>
<dbReference type="Proteomes" id="UP000480684">
    <property type="component" value="Unassembled WGS sequence"/>
</dbReference>
<evidence type="ECO:0000256" key="4">
    <source>
        <dbReference type="ARBA" id="ARBA00023315"/>
    </source>
</evidence>
<dbReference type="PANTHER" id="PTHR11104:SF0">
    <property type="entry name" value="SPBETA PROPHAGE-DERIVED AMINOGLYCOSIDE N(3')-ACETYLTRANSFERASE-LIKE PROTEIN YOKD"/>
    <property type="match status" value="1"/>
</dbReference>
<dbReference type="PANTHER" id="PTHR11104">
    <property type="entry name" value="AMINOGLYCOSIDE N3-ACETYLTRANSFERASE"/>
    <property type="match status" value="1"/>
</dbReference>
<comment type="similarity">
    <text evidence="1 5">Belongs to the antibiotic N-acetyltransferase family.</text>
</comment>
<dbReference type="EC" id="2.3.1.-" evidence="5"/>
<dbReference type="InterPro" id="IPR003679">
    <property type="entry name" value="Amioglycoside_AcTrfase"/>
</dbReference>
<protein>
    <recommendedName>
        <fullName evidence="2 5">Aminoglycoside N(3)-acetyltransferase</fullName>
        <ecNumber evidence="5">2.3.1.-</ecNumber>
    </recommendedName>
</protein>
<dbReference type="GO" id="GO:0046677">
    <property type="term" value="P:response to antibiotic"/>
    <property type="evidence" value="ECO:0007669"/>
    <property type="project" value="UniProtKB-KW"/>
</dbReference>
<gene>
    <name evidence="6" type="ORF">G4223_13675</name>
</gene>
<comment type="caution">
    <text evidence="6">The sequence shown here is derived from an EMBL/GenBank/DDBJ whole genome shotgun (WGS) entry which is preliminary data.</text>
</comment>
<dbReference type="InterPro" id="IPR028345">
    <property type="entry name" value="Antibiotic_NAT-like"/>
</dbReference>
<dbReference type="AlphaFoldDB" id="A0A7C9QV02"/>
<accession>A0A7C9QV02</accession>
<keyword evidence="3 5" id="KW-0808">Transferase</keyword>
<evidence type="ECO:0000256" key="1">
    <source>
        <dbReference type="ARBA" id="ARBA00006383"/>
    </source>
</evidence>
<comment type="catalytic activity">
    <reaction evidence="5">
        <text>a 2-deoxystreptamine antibiotic + acetyl-CoA = an N(3)-acetyl-2-deoxystreptamine antibiotic + CoA + H(+)</text>
        <dbReference type="Rhea" id="RHEA:12665"/>
        <dbReference type="ChEBI" id="CHEBI:15378"/>
        <dbReference type="ChEBI" id="CHEBI:57287"/>
        <dbReference type="ChEBI" id="CHEBI:57288"/>
        <dbReference type="ChEBI" id="CHEBI:57921"/>
        <dbReference type="ChEBI" id="CHEBI:77452"/>
        <dbReference type="EC" id="2.3.1.81"/>
    </reaction>
</comment>
<keyword evidence="5" id="KW-0046">Antibiotic resistance</keyword>
<proteinExistence type="inferred from homology"/>
<keyword evidence="4 5" id="KW-0012">Acyltransferase</keyword>
<reference evidence="6 7" key="1">
    <citation type="submission" date="2020-02" db="EMBL/GenBank/DDBJ databases">
        <authorList>
            <person name="Dziuba M."/>
            <person name="Kuznetsov B."/>
            <person name="Mardanov A."/>
            <person name="Ravin N."/>
            <person name="Grouzdev D."/>
        </authorList>
    </citation>
    <scope>NUCLEOTIDE SEQUENCE [LARGE SCALE GENOMIC DNA]</scope>
    <source>
        <strain evidence="6 7">SpK</strain>
    </source>
</reference>